<dbReference type="InterPro" id="IPR036291">
    <property type="entry name" value="NAD(P)-bd_dom_sf"/>
</dbReference>
<keyword evidence="5" id="KW-1185">Reference proteome</keyword>
<evidence type="ECO:0000256" key="1">
    <source>
        <dbReference type="ARBA" id="ARBA00023002"/>
    </source>
</evidence>
<evidence type="ECO:0000313" key="4">
    <source>
        <dbReference type="EMBL" id="ANB10619.1"/>
    </source>
</evidence>
<dbReference type="CDD" id="cd12167">
    <property type="entry name" value="2-Hacid_dh_8"/>
    <property type="match status" value="1"/>
</dbReference>
<evidence type="ECO:0000313" key="5">
    <source>
        <dbReference type="Proteomes" id="UP000076720"/>
    </source>
</evidence>
<protein>
    <submittedName>
        <fullName evidence="4">Hydroxyacid dehydrogenase</fullName>
    </submittedName>
</protein>
<dbReference type="InterPro" id="IPR006140">
    <property type="entry name" value="D-isomer_DH_NAD-bd"/>
</dbReference>
<dbReference type="Pfam" id="PF02826">
    <property type="entry name" value="2-Hacid_dh_C"/>
    <property type="match status" value="1"/>
</dbReference>
<evidence type="ECO:0000259" key="3">
    <source>
        <dbReference type="Pfam" id="PF02826"/>
    </source>
</evidence>
<reference evidence="5" key="1">
    <citation type="submission" date="2015-10" db="EMBL/GenBank/DDBJ databases">
        <title>Complete genome sequence of Streptomyces ambofaciens DSM 40697.</title>
        <authorList>
            <person name="Thibessard A."/>
            <person name="Leblond P."/>
        </authorList>
    </citation>
    <scope>NUCLEOTIDE SEQUENCE [LARGE SCALE GENOMIC DNA]</scope>
    <source>
        <strain evidence="5">DSM 40697</strain>
    </source>
</reference>
<feature type="domain" description="D-isomer specific 2-hydroxyacid dehydrogenase NAD-binding" evidence="3">
    <location>
        <begin position="131"/>
        <end position="285"/>
    </location>
</feature>
<evidence type="ECO:0000256" key="2">
    <source>
        <dbReference type="ARBA" id="ARBA00023027"/>
    </source>
</evidence>
<dbReference type="SUPFAM" id="SSF51735">
    <property type="entry name" value="NAD(P)-binding Rossmann-fold domains"/>
    <property type="match status" value="1"/>
</dbReference>
<dbReference type="InterPro" id="IPR050223">
    <property type="entry name" value="D-isomer_2-hydroxyacid_DH"/>
</dbReference>
<keyword evidence="2" id="KW-0520">NAD</keyword>
<organism evidence="4 5">
    <name type="scientific">Streptomyces ambofaciens</name>
    <dbReference type="NCBI Taxonomy" id="1889"/>
    <lineage>
        <taxon>Bacteria</taxon>
        <taxon>Bacillati</taxon>
        <taxon>Actinomycetota</taxon>
        <taxon>Actinomycetes</taxon>
        <taxon>Kitasatosporales</taxon>
        <taxon>Streptomycetaceae</taxon>
        <taxon>Streptomyces</taxon>
    </lineage>
</organism>
<dbReference type="EMBL" id="CP012949">
    <property type="protein sequence ID" value="ANB10619.1"/>
    <property type="molecule type" value="Genomic_DNA"/>
</dbReference>
<dbReference type="Gene3D" id="3.40.50.720">
    <property type="entry name" value="NAD(P)-binding Rossmann-like Domain"/>
    <property type="match status" value="2"/>
</dbReference>
<sequence length="325" mass="34935">MRSDLPGKLFSTADRARMESLCDLAPGTLTDFADPEATRVLGTVDVLITGWDCPVIDESVLARAPSLRTILHAAGSVKAHVRPVCWERGLTVTTAADANAQPVAEYTLASILLAGKGVPAIRHRYARERRALNLAADYPDIGNADRKIGIIGASRIGRRVMELLRPHDLTVCVYDPYLGPAEATALGAQAVPLDDLLLQCSVVSIHAPATRETRNMLDRRRIGLLPNGSTLINTARSALVDFQALTEELVAGRINAFLDVTEPEVLPAESPLYELPNVVLTPHLAGALGNELTRLGRSAVDELQRLSHGRPLRSVVSPADLAHIA</sequence>
<gene>
    <name evidence="4" type="ORF">SAM40697_6666</name>
</gene>
<proteinExistence type="predicted"/>
<reference evidence="4 5" key="2">
    <citation type="journal article" date="2016" name="Genome Announc.">
        <title>Complete Genome Sequence of Streptomyces ambofaciens DSM 40697, a Paradigm for Genome Plasticity Studies.</title>
        <authorList>
            <person name="Thibessard A."/>
            <person name="Leblond P."/>
        </authorList>
    </citation>
    <scope>NUCLEOTIDE SEQUENCE [LARGE SCALE GENOMIC DNA]</scope>
    <source>
        <strain evidence="4 5">DSM 40697</strain>
    </source>
</reference>
<dbReference type="SUPFAM" id="SSF52283">
    <property type="entry name" value="Formate/glycerate dehydrogenase catalytic domain-like"/>
    <property type="match status" value="1"/>
</dbReference>
<name>A0ABN4PLL0_STRAM</name>
<dbReference type="PANTHER" id="PTHR10996:SF178">
    <property type="entry name" value="2-HYDROXYACID DEHYDROGENASE YGL185C-RELATED"/>
    <property type="match status" value="1"/>
</dbReference>
<dbReference type="PANTHER" id="PTHR10996">
    <property type="entry name" value="2-HYDROXYACID DEHYDROGENASE-RELATED"/>
    <property type="match status" value="1"/>
</dbReference>
<keyword evidence="1" id="KW-0560">Oxidoreductase</keyword>
<accession>A0ABN4PLL0</accession>
<dbReference type="Proteomes" id="UP000076720">
    <property type="component" value="Chromosome"/>
</dbReference>